<gene>
    <name evidence="2" type="ORF">HHM13_04565</name>
</gene>
<accession>A0A848F001</accession>
<comment type="caution">
    <text evidence="2">The sequence shown here is derived from an EMBL/GenBank/DDBJ whole genome shotgun (WGS) entry which is preliminary data.</text>
</comment>
<keyword evidence="1" id="KW-0472">Membrane</keyword>
<sequence length="83" mass="9665">MDYTNQKRKYIIFGVILVITLLIIGIAYYLISLNNAKGQIREFEKFIQQNDYKSIADKLSNNEQTLSKVDAKNFVLFVKSKEN</sequence>
<keyword evidence="1" id="KW-1133">Transmembrane helix</keyword>
<dbReference type="AlphaFoldDB" id="A0A848F001"/>
<dbReference type="Proteomes" id="UP000550736">
    <property type="component" value="Unassembled WGS sequence"/>
</dbReference>
<organism evidence="2 3">
    <name type="scientific">Staphylococcus capitis</name>
    <dbReference type="NCBI Taxonomy" id="29388"/>
    <lineage>
        <taxon>Bacteria</taxon>
        <taxon>Bacillati</taxon>
        <taxon>Bacillota</taxon>
        <taxon>Bacilli</taxon>
        <taxon>Bacillales</taxon>
        <taxon>Staphylococcaceae</taxon>
        <taxon>Staphylococcus</taxon>
    </lineage>
</organism>
<name>A0A848F001_STACP</name>
<evidence type="ECO:0000313" key="3">
    <source>
        <dbReference type="Proteomes" id="UP000550736"/>
    </source>
</evidence>
<evidence type="ECO:0000313" key="2">
    <source>
        <dbReference type="EMBL" id="NMK97367.1"/>
    </source>
</evidence>
<dbReference type="EMBL" id="JABBLX010000010">
    <property type="protein sequence ID" value="NMK97367.1"/>
    <property type="molecule type" value="Genomic_DNA"/>
</dbReference>
<feature type="transmembrane region" description="Helical" evidence="1">
    <location>
        <begin position="12"/>
        <end position="31"/>
    </location>
</feature>
<keyword evidence="1" id="KW-0812">Transmembrane</keyword>
<reference evidence="2 3" key="1">
    <citation type="submission" date="2020-04" db="EMBL/GenBank/DDBJ databases">
        <title>The Epidemiology and Molecular Characteristics of Linezolid-Resistant Staphylococcus capitis in Huashan Hospital, Shanghai.</title>
        <authorList>
            <person name="Ding L."/>
            <person name="Li P."/>
            <person name="Yang Y."/>
            <person name="Lin D."/>
            <person name="Xu X."/>
        </authorList>
    </citation>
    <scope>NUCLEOTIDE SEQUENCE [LARGE SCALE GENOMIC DNA]</scope>
    <source>
        <strain evidence="2 3">12-86</strain>
    </source>
</reference>
<feature type="non-terminal residue" evidence="2">
    <location>
        <position position="83"/>
    </location>
</feature>
<proteinExistence type="predicted"/>
<evidence type="ECO:0000256" key="1">
    <source>
        <dbReference type="SAM" id="Phobius"/>
    </source>
</evidence>
<protein>
    <submittedName>
        <fullName evidence="2">Uncharacterized protein</fullName>
    </submittedName>
</protein>